<proteinExistence type="predicted"/>
<dbReference type="VEuPathDB" id="FungiDB:BCV72DRAFT_210945"/>
<keyword evidence="1" id="KW-0812">Transmembrane</keyword>
<evidence type="ECO:0000313" key="2">
    <source>
        <dbReference type="EMBL" id="ORE04631.1"/>
    </source>
</evidence>
<dbReference type="PANTHER" id="PTHR31605">
    <property type="entry name" value="GLYCEROL-3-PHOSPHATE O-ACYLTRANSFERASE 1"/>
    <property type="match status" value="1"/>
</dbReference>
<dbReference type="OrthoDB" id="2427554at2759"/>
<name>A0A1X0QY23_RHIZD</name>
<keyword evidence="1" id="KW-1133">Transmembrane helix</keyword>
<dbReference type="GO" id="GO:0004366">
    <property type="term" value="F:glycerol-3-phosphate O-acyltransferase activity"/>
    <property type="evidence" value="ECO:0007669"/>
    <property type="project" value="TreeGrafter"/>
</dbReference>
<dbReference type="GO" id="GO:0016287">
    <property type="term" value="F:glycerone-phosphate O-acyltransferase activity"/>
    <property type="evidence" value="ECO:0007669"/>
    <property type="project" value="TreeGrafter"/>
</dbReference>
<dbReference type="InterPro" id="IPR052744">
    <property type="entry name" value="GPAT/DAPAT"/>
</dbReference>
<dbReference type="GO" id="GO:0008654">
    <property type="term" value="P:phospholipid biosynthetic process"/>
    <property type="evidence" value="ECO:0007669"/>
    <property type="project" value="TreeGrafter"/>
</dbReference>
<accession>A0A1X0QY23</accession>
<dbReference type="EMBL" id="KV921966">
    <property type="protein sequence ID" value="ORE04631.1"/>
    <property type="molecule type" value="Genomic_DNA"/>
</dbReference>
<dbReference type="Proteomes" id="UP000242414">
    <property type="component" value="Unassembled WGS sequence"/>
</dbReference>
<gene>
    <name evidence="2" type="ORF">BCV72DRAFT_210945</name>
</gene>
<dbReference type="PANTHER" id="PTHR31605:SF0">
    <property type="entry name" value="GLYCEROL-3-PHOSPHATE O-ACYLTRANSFERASE 1"/>
    <property type="match status" value="1"/>
</dbReference>
<protein>
    <submittedName>
        <fullName evidence="2">Uncharacterized protein</fullName>
    </submittedName>
</protein>
<dbReference type="AlphaFoldDB" id="A0A1X0QY23"/>
<sequence>EALAGSSVKIQGKDVIASWKVIVVSIAAPTLYGIYALFYLLFLIKRRSQLSLQSKLRRAACVWAIQPILSYLLMRLGDTGLDIYKSIKPLFLAIRNPEAGEIIRQIRKDLAKDITDFINQHAPELGLEGTSTDDENSRQVHEGKYEIKRVSIMPHC</sequence>
<evidence type="ECO:0000256" key="1">
    <source>
        <dbReference type="SAM" id="Phobius"/>
    </source>
</evidence>
<organism evidence="2">
    <name type="scientific">Rhizopus microsporus var. microsporus</name>
    <dbReference type="NCBI Taxonomy" id="86635"/>
    <lineage>
        <taxon>Eukaryota</taxon>
        <taxon>Fungi</taxon>
        <taxon>Fungi incertae sedis</taxon>
        <taxon>Mucoromycota</taxon>
        <taxon>Mucoromycotina</taxon>
        <taxon>Mucoromycetes</taxon>
        <taxon>Mucorales</taxon>
        <taxon>Mucorineae</taxon>
        <taxon>Rhizopodaceae</taxon>
        <taxon>Rhizopus</taxon>
    </lineage>
</organism>
<reference evidence="2" key="1">
    <citation type="journal article" date="2016" name="Proc. Natl. Acad. Sci. U.S.A.">
        <title>Lipid metabolic changes in an early divergent fungus govern the establishment of a mutualistic symbiosis with endobacteria.</title>
        <authorList>
            <person name="Lastovetsky O.A."/>
            <person name="Gaspar M.L."/>
            <person name="Mondo S.J."/>
            <person name="LaButti K.M."/>
            <person name="Sandor L."/>
            <person name="Grigoriev I.V."/>
            <person name="Henry S.A."/>
            <person name="Pawlowska T.E."/>
        </authorList>
    </citation>
    <scope>NUCLEOTIDE SEQUENCE [LARGE SCALE GENOMIC DNA]</scope>
    <source>
        <strain evidence="2">ATCC 52814</strain>
    </source>
</reference>
<keyword evidence="1" id="KW-0472">Membrane</keyword>
<feature type="transmembrane region" description="Helical" evidence="1">
    <location>
        <begin position="21"/>
        <end position="44"/>
    </location>
</feature>
<feature type="non-terminal residue" evidence="2">
    <location>
        <position position="1"/>
    </location>
</feature>